<sequence length="78" mass="8345">MERLLLTLFNGADDTAGEIAAEVRGCNACIGRIAGISLIMYAKMFEHLAGGREQAIREVEQGLAKHLDKLMGASDPNA</sequence>
<evidence type="ECO:0000313" key="4">
    <source>
        <dbReference type="Proteomes" id="UP000193811"/>
    </source>
</evidence>
<proteinExistence type="predicted"/>
<reference evidence="2 4" key="2">
    <citation type="submission" date="2016-01" db="EMBL/GenBank/DDBJ databases">
        <title>The new phylogeny of the genus Mycobacterium.</title>
        <authorList>
            <person name="Tarcisio F."/>
            <person name="Conor M."/>
            <person name="Antonella G."/>
            <person name="Elisabetta G."/>
            <person name="Giulia F.S."/>
            <person name="Sara T."/>
            <person name="Anna F."/>
            <person name="Clotilde B."/>
            <person name="Roberto B."/>
            <person name="Veronica D.S."/>
            <person name="Fabio R."/>
            <person name="Monica P."/>
            <person name="Olivier J."/>
            <person name="Enrico T."/>
            <person name="Nicola S."/>
        </authorList>
    </citation>
    <scope>NUCLEOTIDE SEQUENCE [LARGE SCALE GENOMIC DNA]</scope>
    <source>
        <strain evidence="2 4">CCUG 50187</strain>
    </source>
</reference>
<dbReference type="RefSeq" id="WP_085143116.1">
    <property type="nucleotide sequence ID" value="NZ_JACKVA010000010.1"/>
</dbReference>
<reference evidence="1 3" key="1">
    <citation type="submission" date="2015-03" db="EMBL/GenBank/DDBJ databases">
        <authorList>
            <person name="Murphy D."/>
        </authorList>
    </citation>
    <scope>NUCLEOTIDE SEQUENCE [LARGE SCALE GENOMIC DNA]</scope>
    <source>
        <strain evidence="1 3">D16</strain>
    </source>
</reference>
<evidence type="ECO:0000313" key="1">
    <source>
        <dbReference type="EMBL" id="CQD15219.1"/>
    </source>
</evidence>
<accession>A0A0U1DFH9</accession>
<name>A0A0U1DFH9_9MYCO</name>
<dbReference type="GeneID" id="44300182"/>
<dbReference type="EMBL" id="CTEF01000002">
    <property type="protein sequence ID" value="CQD15219.1"/>
    <property type="molecule type" value="Genomic_DNA"/>
</dbReference>
<evidence type="ECO:0000313" key="2">
    <source>
        <dbReference type="EMBL" id="ORV20146.1"/>
    </source>
</evidence>
<keyword evidence="4" id="KW-1185">Reference proteome</keyword>
<dbReference type="AlphaFoldDB" id="A0A0U1DFH9"/>
<dbReference type="EMBL" id="LQOP01000036">
    <property type="protein sequence ID" value="ORV20146.1"/>
    <property type="molecule type" value="Genomic_DNA"/>
</dbReference>
<evidence type="ECO:0000313" key="3">
    <source>
        <dbReference type="Proteomes" id="UP000182227"/>
    </source>
</evidence>
<dbReference type="Proteomes" id="UP000182227">
    <property type="component" value="Unassembled WGS sequence"/>
</dbReference>
<protein>
    <submittedName>
        <fullName evidence="1">Uncharacterized protein</fullName>
    </submittedName>
</protein>
<gene>
    <name evidence="2" type="ORF">AWB98_29965</name>
    <name evidence="1" type="ORF">BN970_03170</name>
</gene>
<organism evidence="1 3">
    <name type="scientific">Mycolicibacterium conceptionense</name>
    <dbReference type="NCBI Taxonomy" id="451644"/>
    <lineage>
        <taxon>Bacteria</taxon>
        <taxon>Bacillati</taxon>
        <taxon>Actinomycetota</taxon>
        <taxon>Actinomycetes</taxon>
        <taxon>Mycobacteriales</taxon>
        <taxon>Mycobacteriaceae</taxon>
        <taxon>Mycolicibacterium</taxon>
    </lineage>
</organism>
<dbReference type="Proteomes" id="UP000193811">
    <property type="component" value="Unassembled WGS sequence"/>
</dbReference>